<evidence type="ECO:0000313" key="2">
    <source>
        <dbReference type="EMBL" id="QEG42910.1"/>
    </source>
</evidence>
<accession>A0A5B9QYI2</accession>
<feature type="chain" id="PRO_5022796905" evidence="1">
    <location>
        <begin position="25"/>
        <end position="338"/>
    </location>
</feature>
<dbReference type="RefSeq" id="WP_068132887.1">
    <property type="nucleotide sequence ID" value="NZ_CP042914.1"/>
</dbReference>
<dbReference type="GO" id="GO:0016829">
    <property type="term" value="F:lyase activity"/>
    <property type="evidence" value="ECO:0007669"/>
    <property type="project" value="UniProtKB-KW"/>
</dbReference>
<name>A0A5B9QYI2_9BACT</name>
<protein>
    <submittedName>
        <fullName evidence="2">Virginiamycin B lyase</fullName>
    </submittedName>
</protein>
<gene>
    <name evidence="2" type="primary">vgb_2</name>
    <name evidence="2" type="ORF">UC8_49520</name>
</gene>
<sequence precursor="true">MLIRLVVGLAAVLLLAASGSRCSAQSPGRSDSQKQYAESLWQYLNRVDYRGREHFQPENDFPSGPPSSESSKHFRFVSKKTAADSSDGVIIVTEHYQGQDDTPVAITARRKMADGFDPQNDDWHWVHYTAAGEAVATSADRSPWSKPGFSVFEQDGRLWVFDIARPELAEFVSKGELAKHVIRPGAGPNGMTVKAPDAETLDRYLATKPGFVVHFEDGRLWIFRAQSEALADFRRQGELAKHVIRPGAGPNGVTVKAPDAEVIDAYLVAQPGFVTQFEDGRLWVFRQGSPELKAFREAGELAKHVIRPGAGPDGRTVKGPDAATLDAYLRACGVPATP</sequence>
<keyword evidence="1" id="KW-0732">Signal</keyword>
<keyword evidence="2" id="KW-0456">Lyase</keyword>
<dbReference type="Proteomes" id="UP000325286">
    <property type="component" value="Chromosome"/>
</dbReference>
<reference evidence="2 3" key="1">
    <citation type="submission" date="2019-08" db="EMBL/GenBank/DDBJ databases">
        <title>Deep-cultivation of Planctomycetes and their phenomic and genomic characterization uncovers novel biology.</title>
        <authorList>
            <person name="Wiegand S."/>
            <person name="Jogler M."/>
            <person name="Boedeker C."/>
            <person name="Pinto D."/>
            <person name="Vollmers J."/>
            <person name="Rivas-Marin E."/>
            <person name="Kohn T."/>
            <person name="Peeters S.H."/>
            <person name="Heuer A."/>
            <person name="Rast P."/>
            <person name="Oberbeckmann S."/>
            <person name="Bunk B."/>
            <person name="Jeske O."/>
            <person name="Meyerdierks A."/>
            <person name="Storesund J.E."/>
            <person name="Kallscheuer N."/>
            <person name="Luecker S."/>
            <person name="Lage O.M."/>
            <person name="Pohl T."/>
            <person name="Merkel B.J."/>
            <person name="Hornburger P."/>
            <person name="Mueller R.-W."/>
            <person name="Bruemmer F."/>
            <person name="Labrenz M."/>
            <person name="Spormann A.M."/>
            <person name="Op den Camp H."/>
            <person name="Overmann J."/>
            <person name="Amann R."/>
            <person name="Jetten M.S.M."/>
            <person name="Mascher T."/>
            <person name="Medema M.H."/>
            <person name="Devos D.P."/>
            <person name="Kaster A.-K."/>
            <person name="Ovreas L."/>
            <person name="Rohde M."/>
            <person name="Galperin M.Y."/>
            <person name="Jogler C."/>
        </authorList>
    </citation>
    <scope>NUCLEOTIDE SEQUENCE [LARGE SCALE GENOMIC DNA]</scope>
    <source>
        <strain evidence="2 3">UC8</strain>
    </source>
</reference>
<keyword evidence="3" id="KW-1185">Reference proteome</keyword>
<dbReference type="KEGG" id="rul:UC8_49520"/>
<dbReference type="SUPFAM" id="SSF63829">
    <property type="entry name" value="Calcium-dependent phosphotriesterase"/>
    <property type="match status" value="1"/>
</dbReference>
<evidence type="ECO:0000313" key="3">
    <source>
        <dbReference type="Proteomes" id="UP000325286"/>
    </source>
</evidence>
<feature type="signal peptide" evidence="1">
    <location>
        <begin position="1"/>
        <end position="24"/>
    </location>
</feature>
<dbReference type="AlphaFoldDB" id="A0A5B9QYI2"/>
<proteinExistence type="predicted"/>
<organism evidence="2 3">
    <name type="scientific">Roseimaritima ulvae</name>
    <dbReference type="NCBI Taxonomy" id="980254"/>
    <lineage>
        <taxon>Bacteria</taxon>
        <taxon>Pseudomonadati</taxon>
        <taxon>Planctomycetota</taxon>
        <taxon>Planctomycetia</taxon>
        <taxon>Pirellulales</taxon>
        <taxon>Pirellulaceae</taxon>
        <taxon>Roseimaritima</taxon>
    </lineage>
</organism>
<dbReference type="EMBL" id="CP042914">
    <property type="protein sequence ID" value="QEG42910.1"/>
    <property type="molecule type" value="Genomic_DNA"/>
</dbReference>
<evidence type="ECO:0000256" key="1">
    <source>
        <dbReference type="SAM" id="SignalP"/>
    </source>
</evidence>